<evidence type="ECO:0000313" key="1">
    <source>
        <dbReference type="EMBL" id="JAH91465.1"/>
    </source>
</evidence>
<name>A0A0E9WPG2_ANGAN</name>
<reference evidence="1" key="1">
    <citation type="submission" date="2014-11" db="EMBL/GenBank/DDBJ databases">
        <authorList>
            <person name="Amaro Gonzalez C."/>
        </authorList>
    </citation>
    <scope>NUCLEOTIDE SEQUENCE</scope>
</reference>
<proteinExistence type="predicted"/>
<protein>
    <submittedName>
        <fullName evidence="1">Uncharacterized protein</fullName>
    </submittedName>
</protein>
<reference evidence="1" key="2">
    <citation type="journal article" date="2015" name="Fish Shellfish Immunol.">
        <title>Early steps in the European eel (Anguilla anguilla)-Vibrio vulnificus interaction in the gills: Role of the RtxA13 toxin.</title>
        <authorList>
            <person name="Callol A."/>
            <person name="Pajuelo D."/>
            <person name="Ebbesson L."/>
            <person name="Teles M."/>
            <person name="MacKenzie S."/>
            <person name="Amaro C."/>
        </authorList>
    </citation>
    <scope>NUCLEOTIDE SEQUENCE</scope>
</reference>
<sequence>MHFQQTPAQCLQKVFISLSHILSLYTLKLNLMEIYVYPFNNRFIMPKYFLFKDKLFKMEG</sequence>
<accession>A0A0E9WPG2</accession>
<dbReference type="EMBL" id="GBXM01017112">
    <property type="protein sequence ID" value="JAH91465.1"/>
    <property type="molecule type" value="Transcribed_RNA"/>
</dbReference>
<organism evidence="1">
    <name type="scientific">Anguilla anguilla</name>
    <name type="common">European freshwater eel</name>
    <name type="synonym">Muraena anguilla</name>
    <dbReference type="NCBI Taxonomy" id="7936"/>
    <lineage>
        <taxon>Eukaryota</taxon>
        <taxon>Metazoa</taxon>
        <taxon>Chordata</taxon>
        <taxon>Craniata</taxon>
        <taxon>Vertebrata</taxon>
        <taxon>Euteleostomi</taxon>
        <taxon>Actinopterygii</taxon>
        <taxon>Neopterygii</taxon>
        <taxon>Teleostei</taxon>
        <taxon>Anguilliformes</taxon>
        <taxon>Anguillidae</taxon>
        <taxon>Anguilla</taxon>
    </lineage>
</organism>
<dbReference type="AlphaFoldDB" id="A0A0E9WPG2"/>